<dbReference type="AlphaFoldDB" id="A0A183US45"/>
<name>A0A183US45_TOXCA</name>
<sequence length="85" mass="9378">MFINLPEYVEFWCDDGGVTLRLEWLLLGGGGSGGDVGRRDGLLEYVWDPAALLECPPFAISKESVLDALSLDDLTRDDDVIDEEC</sequence>
<reference evidence="1 2" key="2">
    <citation type="submission" date="2018-11" db="EMBL/GenBank/DDBJ databases">
        <authorList>
            <consortium name="Pathogen Informatics"/>
        </authorList>
    </citation>
    <scope>NUCLEOTIDE SEQUENCE [LARGE SCALE GENOMIC DNA]</scope>
</reference>
<organism evidence="2 3">
    <name type="scientific">Toxocara canis</name>
    <name type="common">Canine roundworm</name>
    <dbReference type="NCBI Taxonomy" id="6265"/>
    <lineage>
        <taxon>Eukaryota</taxon>
        <taxon>Metazoa</taxon>
        <taxon>Ecdysozoa</taxon>
        <taxon>Nematoda</taxon>
        <taxon>Chromadorea</taxon>
        <taxon>Rhabditida</taxon>
        <taxon>Spirurina</taxon>
        <taxon>Ascaridomorpha</taxon>
        <taxon>Ascaridoidea</taxon>
        <taxon>Toxocaridae</taxon>
        <taxon>Toxocara</taxon>
    </lineage>
</organism>
<reference evidence="3" key="1">
    <citation type="submission" date="2016-06" db="UniProtKB">
        <authorList>
            <consortium name="WormBaseParasite"/>
        </authorList>
    </citation>
    <scope>IDENTIFICATION</scope>
</reference>
<proteinExistence type="predicted"/>
<evidence type="ECO:0000313" key="1">
    <source>
        <dbReference type="EMBL" id="VDM42636.1"/>
    </source>
</evidence>
<keyword evidence="2" id="KW-1185">Reference proteome</keyword>
<protein>
    <submittedName>
        <fullName evidence="1 3">Uncharacterized protein</fullName>
    </submittedName>
</protein>
<evidence type="ECO:0000313" key="3">
    <source>
        <dbReference type="WBParaSite" id="TCNE_0001131501-mRNA-1"/>
    </source>
</evidence>
<dbReference type="WBParaSite" id="TCNE_0001131501-mRNA-1">
    <property type="protein sequence ID" value="TCNE_0001131501-mRNA-1"/>
    <property type="gene ID" value="TCNE_0001131501"/>
</dbReference>
<evidence type="ECO:0000313" key="2">
    <source>
        <dbReference type="Proteomes" id="UP000050794"/>
    </source>
</evidence>
<gene>
    <name evidence="1" type="ORF">TCNE_LOCUS11315</name>
</gene>
<accession>A0A183US45</accession>
<dbReference type="EMBL" id="UYWY01020816">
    <property type="protein sequence ID" value="VDM42636.1"/>
    <property type="molecule type" value="Genomic_DNA"/>
</dbReference>
<dbReference type="Proteomes" id="UP000050794">
    <property type="component" value="Unassembled WGS sequence"/>
</dbReference>